<reference evidence="1 2" key="1">
    <citation type="submission" date="2015-04" db="EMBL/GenBank/DDBJ databases">
        <authorList>
            <person name="Syromyatnikov M.Y."/>
            <person name="Popov V.N."/>
        </authorList>
    </citation>
    <scope>NUCLEOTIDE SEQUENCE [LARGE SCALE GENOMIC DNA]</scope>
</reference>
<dbReference type="EMBL" id="CVRI01000043">
    <property type="protein sequence ID" value="CRK96335.1"/>
    <property type="molecule type" value="Genomic_DNA"/>
</dbReference>
<evidence type="ECO:0000313" key="1">
    <source>
        <dbReference type="EMBL" id="CRK96335.1"/>
    </source>
</evidence>
<proteinExistence type="predicted"/>
<organism evidence="1 2">
    <name type="scientific">Clunio marinus</name>
    <dbReference type="NCBI Taxonomy" id="568069"/>
    <lineage>
        <taxon>Eukaryota</taxon>
        <taxon>Metazoa</taxon>
        <taxon>Ecdysozoa</taxon>
        <taxon>Arthropoda</taxon>
        <taxon>Hexapoda</taxon>
        <taxon>Insecta</taxon>
        <taxon>Pterygota</taxon>
        <taxon>Neoptera</taxon>
        <taxon>Endopterygota</taxon>
        <taxon>Diptera</taxon>
        <taxon>Nematocera</taxon>
        <taxon>Chironomoidea</taxon>
        <taxon>Chironomidae</taxon>
        <taxon>Clunio</taxon>
    </lineage>
</organism>
<protein>
    <submittedName>
        <fullName evidence="1">CLUMA_CG009754, isoform A</fullName>
    </submittedName>
</protein>
<dbReference type="AlphaFoldDB" id="A0A1J1I7P9"/>
<dbReference type="Proteomes" id="UP000183832">
    <property type="component" value="Unassembled WGS sequence"/>
</dbReference>
<name>A0A1J1I7P9_9DIPT</name>
<accession>A0A1J1I7P9</accession>
<gene>
    <name evidence="1" type="ORF">CLUMA_CG009754</name>
</gene>
<sequence>MQRKRTLMKWKEDISIKPKQERVLKQFCFVSYFFPAGQKFVYSSKHLTRNSTISVTSGEDLQEIPFAAKNLSRVDKKVALIYICL</sequence>
<keyword evidence="2" id="KW-1185">Reference proteome</keyword>
<evidence type="ECO:0000313" key="2">
    <source>
        <dbReference type="Proteomes" id="UP000183832"/>
    </source>
</evidence>